<dbReference type="SMART" id="SM00634">
    <property type="entry name" value="BID_1"/>
    <property type="match status" value="2"/>
</dbReference>
<feature type="domain" description="Big-1" evidence="3">
    <location>
        <begin position="350"/>
        <end position="447"/>
    </location>
</feature>
<name>A0A2W5KLK0_9GAMM</name>
<comment type="similarity">
    <text evidence="1">Belongs to the intimin/invasin family.</text>
</comment>
<evidence type="ECO:0000313" key="5">
    <source>
        <dbReference type="Proteomes" id="UP000249046"/>
    </source>
</evidence>
<dbReference type="Gene3D" id="2.60.40.10">
    <property type="entry name" value="Immunoglobulins"/>
    <property type="match status" value="2"/>
</dbReference>
<organism evidence="4 5">
    <name type="scientific">Rhodanobacter denitrificans</name>
    <dbReference type="NCBI Taxonomy" id="666685"/>
    <lineage>
        <taxon>Bacteria</taxon>
        <taxon>Pseudomonadati</taxon>
        <taxon>Pseudomonadota</taxon>
        <taxon>Gammaproteobacteria</taxon>
        <taxon>Lysobacterales</taxon>
        <taxon>Rhodanobacteraceae</taxon>
        <taxon>Rhodanobacter</taxon>
    </lineage>
</organism>
<dbReference type="AlphaFoldDB" id="A0A2W5KLK0"/>
<evidence type="ECO:0000256" key="2">
    <source>
        <dbReference type="SAM" id="Phobius"/>
    </source>
</evidence>
<dbReference type="InterPro" id="IPR003344">
    <property type="entry name" value="Big_1_dom"/>
</dbReference>
<proteinExistence type="inferred from homology"/>
<comment type="caution">
    <text evidence="4">The sequence shown here is derived from an EMBL/GenBank/DDBJ whole genome shotgun (WGS) entry which is preliminary data.</text>
</comment>
<evidence type="ECO:0000259" key="3">
    <source>
        <dbReference type="PROSITE" id="PS51127"/>
    </source>
</evidence>
<dbReference type="PROSITE" id="PS51127">
    <property type="entry name" value="BIG1"/>
    <property type="match status" value="2"/>
</dbReference>
<keyword evidence="2" id="KW-1133">Transmembrane helix</keyword>
<feature type="domain" description="Big-1" evidence="3">
    <location>
        <begin position="247"/>
        <end position="335"/>
    </location>
</feature>
<evidence type="ECO:0000256" key="1">
    <source>
        <dbReference type="ARBA" id="ARBA00010116"/>
    </source>
</evidence>
<keyword evidence="2" id="KW-0812">Transmembrane</keyword>
<sequence>MDIHHVTPATPQRSGADAVHRARRLRPWLFLLAVASLAWGSLLHAAPLTVPNGSFSDAGNNGSVGGGLLGGSGSNVQIGDGPWRATYWGALGLLAPPVLQIDNNRAAIGGLAGISALGIVNNGGYFRQTLPIAWEPNFRYVLKVDINAGAVLGLGLLNGQGVGTALLSGTTRLSSTITAPAVSLNLLGGNVYELALTYVTGDTVSGNIGIDLFYEPSAVLSASLLGAVDFTNVRLEKRLIDPTPTGIIAVDADLRTATVNTEVDPPISVQVVDSLGDGVEGIAVTFTTPQTGPSATVTPNPALTNADGVAEVTTVANTIAGDYTITAEVTGVEEILEFPMHNAAGPAASVNSLSGAAQSAVVGSQFGQALVVEVEDEFGNAVSNVPVTFTAPTQGASATFPSSTVMTGASGQAGVTPTANSIAGAYAISASVPNVGKAATFPLVNLLESDIGPGETGEPNQNGEPDALFACALLVQIVDGEGVPQPGLAVDFTAPASGPSAVLHDGENSGLSLRVETDADGYASVDAQSNGIPGRFQVSAQLAFSVTAPVLFNFNNLAAGDPAFSYGFDGPCRSTAPTAETSTEGDQAE</sequence>
<reference evidence="4 5" key="1">
    <citation type="submission" date="2017-08" db="EMBL/GenBank/DDBJ databases">
        <title>Infants hospitalized years apart are colonized by the same room-sourced microbial strains.</title>
        <authorList>
            <person name="Brooks B."/>
            <person name="Olm M.R."/>
            <person name="Firek B.A."/>
            <person name="Baker R."/>
            <person name="Thomas B.C."/>
            <person name="Morowitz M.J."/>
            <person name="Banfield J.F."/>
        </authorList>
    </citation>
    <scope>NUCLEOTIDE SEQUENCE [LARGE SCALE GENOMIC DNA]</scope>
    <source>
        <strain evidence="4">S2_005_003_R2_42</strain>
    </source>
</reference>
<protein>
    <recommendedName>
        <fullName evidence="3">Big-1 domain-containing protein</fullName>
    </recommendedName>
</protein>
<dbReference type="SUPFAM" id="SSF49373">
    <property type="entry name" value="Invasin/intimin cell-adhesion fragments"/>
    <property type="match status" value="2"/>
</dbReference>
<dbReference type="EMBL" id="QFPO01000005">
    <property type="protein sequence ID" value="PZQ16308.1"/>
    <property type="molecule type" value="Genomic_DNA"/>
</dbReference>
<dbReference type="InterPro" id="IPR013783">
    <property type="entry name" value="Ig-like_fold"/>
</dbReference>
<evidence type="ECO:0000313" key="4">
    <source>
        <dbReference type="EMBL" id="PZQ16308.1"/>
    </source>
</evidence>
<keyword evidence="2" id="KW-0472">Membrane</keyword>
<feature type="transmembrane region" description="Helical" evidence="2">
    <location>
        <begin position="28"/>
        <end position="46"/>
    </location>
</feature>
<dbReference type="InterPro" id="IPR008964">
    <property type="entry name" value="Invasin/intimin_cell_adhesion"/>
</dbReference>
<gene>
    <name evidence="4" type="ORF">DI564_06640</name>
</gene>
<dbReference type="Proteomes" id="UP000249046">
    <property type="component" value="Unassembled WGS sequence"/>
</dbReference>
<accession>A0A2W5KLK0</accession>